<accession>A0A264W4Y4</accession>
<protein>
    <submittedName>
        <fullName evidence="1">Uncharacterized protein</fullName>
    </submittedName>
</protein>
<gene>
    <name evidence="1" type="ORF">CF394_04970</name>
</gene>
<dbReference type="OrthoDB" id="2055332at2"/>
<sequence>MPYLHQVFEDELMDEETYKTIYDFITLDNFQSGEYEGNRYLFRKIDRTYIQVEDLVAFENTGKRRIEGFTVLQLKMALETYSK</sequence>
<dbReference type="Proteomes" id="UP000217065">
    <property type="component" value="Unassembled WGS sequence"/>
</dbReference>
<dbReference type="EMBL" id="NOKQ01000189">
    <property type="protein sequence ID" value="OZS78640.1"/>
    <property type="molecule type" value="Genomic_DNA"/>
</dbReference>
<dbReference type="RefSeq" id="WP_094942138.1">
    <property type="nucleotide sequence ID" value="NZ_NOKQ01000189.1"/>
</dbReference>
<dbReference type="AlphaFoldDB" id="A0A264W4Y4"/>
<proteinExistence type="predicted"/>
<comment type="caution">
    <text evidence="1">The sequence shown here is derived from an EMBL/GenBank/DDBJ whole genome shotgun (WGS) entry which is preliminary data.</text>
</comment>
<reference evidence="1 2" key="1">
    <citation type="submission" date="2017-07" db="EMBL/GenBank/DDBJ databases">
        <title>Tetzosporium hominis gen.nov. sp.nov.</title>
        <authorList>
            <person name="Tetz G."/>
            <person name="Tetz V."/>
        </authorList>
    </citation>
    <scope>NUCLEOTIDE SEQUENCE [LARGE SCALE GENOMIC DNA]</scope>
    <source>
        <strain evidence="1 2">VT-49</strain>
    </source>
</reference>
<keyword evidence="2" id="KW-1185">Reference proteome</keyword>
<evidence type="ECO:0000313" key="2">
    <source>
        <dbReference type="Proteomes" id="UP000217065"/>
    </source>
</evidence>
<organism evidence="1 2">
    <name type="scientific">Tetzosporium hominis</name>
    <dbReference type="NCBI Taxonomy" id="2020506"/>
    <lineage>
        <taxon>Bacteria</taxon>
        <taxon>Bacillati</taxon>
        <taxon>Bacillota</taxon>
        <taxon>Bacilli</taxon>
        <taxon>Bacillales</taxon>
        <taxon>Caryophanaceae</taxon>
        <taxon>Tetzosporium</taxon>
    </lineage>
</organism>
<evidence type="ECO:0000313" key="1">
    <source>
        <dbReference type="EMBL" id="OZS78640.1"/>
    </source>
</evidence>
<name>A0A264W4Y4_9BACL</name>